<evidence type="ECO:0000313" key="3">
    <source>
        <dbReference type="Proteomes" id="UP000503287"/>
    </source>
</evidence>
<evidence type="ECO:0000313" key="2">
    <source>
        <dbReference type="EMBL" id="QIF93395.1"/>
    </source>
</evidence>
<dbReference type="EMBL" id="CP047344">
    <property type="protein sequence ID" value="QIF93395.1"/>
    <property type="molecule type" value="Genomic_DNA"/>
</dbReference>
<keyword evidence="3" id="KW-1185">Reference proteome</keyword>
<gene>
    <name evidence="2" type="ORF">GTH24_05620</name>
</gene>
<protein>
    <submittedName>
        <fullName evidence="2">Uncharacterized protein</fullName>
    </submittedName>
</protein>
<organism evidence="2 3">
    <name type="scientific">Proteus vulgaris</name>
    <dbReference type="NCBI Taxonomy" id="585"/>
    <lineage>
        <taxon>Bacteria</taxon>
        <taxon>Pseudomonadati</taxon>
        <taxon>Pseudomonadota</taxon>
        <taxon>Gammaproteobacteria</taxon>
        <taxon>Enterobacterales</taxon>
        <taxon>Morganellaceae</taxon>
        <taxon>Proteus</taxon>
    </lineage>
</organism>
<name>A0A6G6SFU8_PROVU</name>
<accession>A0A6G6SFU8</accession>
<dbReference type="RefSeq" id="WP_072070546.1">
    <property type="nucleotide sequence ID" value="NZ_CP047344.1"/>
</dbReference>
<sequence length="61" mass="6500">MKKIIIVIIALLAFGSIGGVFLAGLNIYTRSTTPIETEKTQPETSPTQQFPAIPDSPPSAK</sequence>
<reference evidence="2 3" key="1">
    <citation type="submission" date="2020-01" db="EMBL/GenBank/DDBJ databases">
        <title>The genomic epidemiology of tigecycline resistance gene tet(X) variants in a swine farm in China.</title>
        <authorList>
            <person name="Peng K."/>
            <person name="Li R."/>
        </authorList>
    </citation>
    <scope>NUCLEOTIDE SEQUENCE [LARGE SCALE GENOMIC DNA]</scope>
    <source>
        <strain evidence="2 3">ZN3</strain>
    </source>
</reference>
<feature type="region of interest" description="Disordered" evidence="1">
    <location>
        <begin position="32"/>
        <end position="61"/>
    </location>
</feature>
<proteinExistence type="predicted"/>
<evidence type="ECO:0000256" key="1">
    <source>
        <dbReference type="SAM" id="MobiDB-lite"/>
    </source>
</evidence>
<dbReference type="Proteomes" id="UP000503287">
    <property type="component" value="Chromosome"/>
</dbReference>
<dbReference type="OrthoDB" id="6448179at2"/>
<dbReference type="AlphaFoldDB" id="A0A6G6SFU8"/>